<keyword evidence="1" id="KW-0472">Membrane</keyword>
<keyword evidence="1" id="KW-1133">Transmembrane helix</keyword>
<keyword evidence="1" id="KW-0812">Transmembrane</keyword>
<sequence>MSETGCSQNSQLTIQIPANTISVFKILLFFFLIQFSQNKTHVTWLLFWQFVNSVDKFEIWLINS</sequence>
<organism evidence="2 3">
    <name type="scientific">Cannabis sativa</name>
    <name type="common">Hemp</name>
    <name type="synonym">Marijuana</name>
    <dbReference type="NCBI Taxonomy" id="3483"/>
    <lineage>
        <taxon>Eukaryota</taxon>
        <taxon>Viridiplantae</taxon>
        <taxon>Streptophyta</taxon>
        <taxon>Embryophyta</taxon>
        <taxon>Tracheophyta</taxon>
        <taxon>Spermatophyta</taxon>
        <taxon>Magnoliopsida</taxon>
        <taxon>eudicotyledons</taxon>
        <taxon>Gunneridae</taxon>
        <taxon>Pentapetalae</taxon>
        <taxon>rosids</taxon>
        <taxon>fabids</taxon>
        <taxon>Rosales</taxon>
        <taxon>Cannabaceae</taxon>
        <taxon>Cannabis</taxon>
    </lineage>
</organism>
<name>A0A7J6EVK4_CANSA</name>
<evidence type="ECO:0000313" key="2">
    <source>
        <dbReference type="EMBL" id="KAF4362467.1"/>
    </source>
</evidence>
<evidence type="ECO:0000256" key="1">
    <source>
        <dbReference type="SAM" id="Phobius"/>
    </source>
</evidence>
<evidence type="ECO:0000313" key="3">
    <source>
        <dbReference type="Proteomes" id="UP000525078"/>
    </source>
</evidence>
<comment type="caution">
    <text evidence="2">The sequence shown here is derived from an EMBL/GenBank/DDBJ whole genome shotgun (WGS) entry which is preliminary data.</text>
</comment>
<feature type="transmembrane region" description="Helical" evidence="1">
    <location>
        <begin position="12"/>
        <end position="33"/>
    </location>
</feature>
<protein>
    <submittedName>
        <fullName evidence="2">Uncharacterized protein</fullName>
    </submittedName>
</protein>
<reference evidence="2 3" key="1">
    <citation type="journal article" date="2020" name="bioRxiv">
        <title>Sequence and annotation of 42 cannabis genomes reveals extensive copy number variation in cannabinoid synthesis and pathogen resistance genes.</title>
        <authorList>
            <person name="Mckernan K.J."/>
            <person name="Helbert Y."/>
            <person name="Kane L.T."/>
            <person name="Ebling H."/>
            <person name="Zhang L."/>
            <person name="Liu B."/>
            <person name="Eaton Z."/>
            <person name="Mclaughlin S."/>
            <person name="Kingan S."/>
            <person name="Baybayan P."/>
            <person name="Concepcion G."/>
            <person name="Jordan M."/>
            <person name="Riva A."/>
            <person name="Barbazuk W."/>
            <person name="Harkins T."/>
        </authorList>
    </citation>
    <scope>NUCLEOTIDE SEQUENCE [LARGE SCALE GENOMIC DNA]</scope>
    <source>
        <strain evidence="3">cv. Jamaican Lion 4</strain>
        <tissue evidence="2">Leaf</tissue>
    </source>
</reference>
<dbReference type="AlphaFoldDB" id="A0A7J6EVK4"/>
<gene>
    <name evidence="2" type="ORF">F8388_019750</name>
</gene>
<accession>A0A7J6EVK4</accession>
<dbReference type="Proteomes" id="UP000525078">
    <property type="component" value="Unassembled WGS sequence"/>
</dbReference>
<proteinExistence type="predicted"/>
<dbReference type="EMBL" id="JAATIP010000183">
    <property type="protein sequence ID" value="KAF4362467.1"/>
    <property type="molecule type" value="Genomic_DNA"/>
</dbReference>